<proteinExistence type="predicted"/>
<evidence type="ECO:0000313" key="2">
    <source>
        <dbReference type="EMBL" id="BET01641.1"/>
    </source>
</evidence>
<sequence>MLGTRRFYSRLRPYDKWSPRWMIPWDRTVFQYNYRPRYSILQTSPLLPHVLYIRASAEPGHVECLMRHVLASPSANFIKPNQAKLLPGRSEPNETLEHVPIDTMHRH</sequence>
<evidence type="ECO:0000256" key="1">
    <source>
        <dbReference type="SAM" id="MobiDB-lite"/>
    </source>
</evidence>
<gene>
    <name evidence="2" type="ORF">NTJ_14457</name>
</gene>
<organism evidence="2 3">
    <name type="scientific">Nesidiocoris tenuis</name>
    <dbReference type="NCBI Taxonomy" id="355587"/>
    <lineage>
        <taxon>Eukaryota</taxon>
        <taxon>Metazoa</taxon>
        <taxon>Ecdysozoa</taxon>
        <taxon>Arthropoda</taxon>
        <taxon>Hexapoda</taxon>
        <taxon>Insecta</taxon>
        <taxon>Pterygota</taxon>
        <taxon>Neoptera</taxon>
        <taxon>Paraneoptera</taxon>
        <taxon>Hemiptera</taxon>
        <taxon>Heteroptera</taxon>
        <taxon>Panheteroptera</taxon>
        <taxon>Cimicomorpha</taxon>
        <taxon>Miridae</taxon>
        <taxon>Dicyphina</taxon>
        <taxon>Nesidiocoris</taxon>
    </lineage>
</organism>
<dbReference type="EMBL" id="AP028921">
    <property type="protein sequence ID" value="BET01641.1"/>
    <property type="molecule type" value="Genomic_DNA"/>
</dbReference>
<evidence type="ECO:0000313" key="3">
    <source>
        <dbReference type="Proteomes" id="UP001307889"/>
    </source>
</evidence>
<feature type="region of interest" description="Disordered" evidence="1">
    <location>
        <begin position="84"/>
        <end position="107"/>
    </location>
</feature>
<accession>A0ABN7BEP3</accession>
<keyword evidence="3" id="KW-1185">Reference proteome</keyword>
<feature type="compositionally biased region" description="Basic and acidic residues" evidence="1">
    <location>
        <begin position="91"/>
        <end position="107"/>
    </location>
</feature>
<name>A0ABN7BEP3_9HEMI</name>
<protein>
    <submittedName>
        <fullName evidence="2">Uncharacterized protein</fullName>
    </submittedName>
</protein>
<dbReference type="Proteomes" id="UP001307889">
    <property type="component" value="Chromosome 13"/>
</dbReference>
<reference evidence="2 3" key="1">
    <citation type="submission" date="2023-09" db="EMBL/GenBank/DDBJ databases">
        <title>Nesidiocoris tenuis whole genome shotgun sequence.</title>
        <authorList>
            <person name="Shibata T."/>
            <person name="Shimoda M."/>
            <person name="Kobayashi T."/>
            <person name="Uehara T."/>
        </authorList>
    </citation>
    <scope>NUCLEOTIDE SEQUENCE [LARGE SCALE GENOMIC DNA]</scope>
    <source>
        <strain evidence="2 3">Japan</strain>
    </source>
</reference>